<feature type="transmembrane region" description="Helical" evidence="1">
    <location>
        <begin position="56"/>
        <end position="75"/>
    </location>
</feature>
<comment type="caution">
    <text evidence="2">The sequence shown here is derived from an EMBL/GenBank/DDBJ whole genome shotgun (WGS) entry which is preliminary data.</text>
</comment>
<name>A0A1F8GB18_9BACT</name>
<evidence type="ECO:0000256" key="1">
    <source>
        <dbReference type="SAM" id="Phobius"/>
    </source>
</evidence>
<reference evidence="2 3" key="1">
    <citation type="journal article" date="2016" name="Nat. Commun.">
        <title>Thousands of microbial genomes shed light on interconnected biogeochemical processes in an aquifer system.</title>
        <authorList>
            <person name="Anantharaman K."/>
            <person name="Brown C.T."/>
            <person name="Hug L.A."/>
            <person name="Sharon I."/>
            <person name="Castelle C.J."/>
            <person name="Probst A.J."/>
            <person name="Thomas B.C."/>
            <person name="Singh A."/>
            <person name="Wilkins M.J."/>
            <person name="Karaoz U."/>
            <person name="Brodie E.L."/>
            <person name="Williams K.H."/>
            <person name="Hubbard S.S."/>
            <person name="Banfield J.F."/>
        </authorList>
    </citation>
    <scope>NUCLEOTIDE SEQUENCE [LARGE SCALE GENOMIC DNA]</scope>
</reference>
<keyword evidence="1" id="KW-0472">Membrane</keyword>
<evidence type="ECO:0000313" key="3">
    <source>
        <dbReference type="Proteomes" id="UP000178227"/>
    </source>
</evidence>
<gene>
    <name evidence="2" type="ORF">A2918_02480</name>
</gene>
<keyword evidence="1" id="KW-0812">Transmembrane</keyword>
<organism evidence="2 3">
    <name type="scientific">Candidatus Yanofskybacteria bacterium RIFCSPLOWO2_01_FULL_42_49</name>
    <dbReference type="NCBI Taxonomy" id="1802694"/>
    <lineage>
        <taxon>Bacteria</taxon>
        <taxon>Candidatus Yanofskyibacteriota</taxon>
    </lineage>
</organism>
<protein>
    <submittedName>
        <fullName evidence="2">Uncharacterized protein</fullName>
    </submittedName>
</protein>
<sequence>MFLTFVLFLMISVQAIAYLWFQSKGGLVSHKKFILVNLFLMVGQSAQSIESFIKEAYASFAIASFFFLMTAVGAIKRYIIMKKDV</sequence>
<keyword evidence="1" id="KW-1133">Transmembrane helix</keyword>
<dbReference type="STRING" id="1802694.A2918_02480"/>
<accession>A0A1F8GB18</accession>
<dbReference type="Proteomes" id="UP000178227">
    <property type="component" value="Unassembled WGS sequence"/>
</dbReference>
<dbReference type="AlphaFoldDB" id="A0A1F8GB18"/>
<proteinExistence type="predicted"/>
<dbReference type="EMBL" id="MGKI01000013">
    <property type="protein sequence ID" value="OGN22230.1"/>
    <property type="molecule type" value="Genomic_DNA"/>
</dbReference>
<evidence type="ECO:0000313" key="2">
    <source>
        <dbReference type="EMBL" id="OGN22230.1"/>
    </source>
</evidence>